<protein>
    <recommendedName>
        <fullName evidence="2">NOA1/YqeH-like C-terminal domain-containing protein</fullName>
    </recommendedName>
</protein>
<dbReference type="InterPro" id="IPR050896">
    <property type="entry name" value="Mito_lipid_metab_GTPase"/>
</dbReference>
<evidence type="ECO:0000256" key="1">
    <source>
        <dbReference type="SAM" id="Coils"/>
    </source>
</evidence>
<organism evidence="3 4">
    <name type="scientific">Euplotes crassus</name>
    <dbReference type="NCBI Taxonomy" id="5936"/>
    <lineage>
        <taxon>Eukaryota</taxon>
        <taxon>Sar</taxon>
        <taxon>Alveolata</taxon>
        <taxon>Ciliophora</taxon>
        <taxon>Intramacronucleata</taxon>
        <taxon>Spirotrichea</taxon>
        <taxon>Hypotrichia</taxon>
        <taxon>Euplotida</taxon>
        <taxon>Euplotidae</taxon>
        <taxon>Moneuplotes</taxon>
    </lineage>
</organism>
<feature type="coiled-coil region" evidence="1">
    <location>
        <begin position="113"/>
        <end position="147"/>
    </location>
</feature>
<dbReference type="InterPro" id="IPR027417">
    <property type="entry name" value="P-loop_NTPase"/>
</dbReference>
<evidence type="ECO:0000313" key="3">
    <source>
        <dbReference type="EMBL" id="CAI2386276.1"/>
    </source>
</evidence>
<dbReference type="Gene3D" id="3.40.50.300">
    <property type="entry name" value="P-loop containing nucleotide triphosphate hydrolases"/>
    <property type="match status" value="1"/>
</dbReference>
<gene>
    <name evidence="3" type="ORF">ECRASSUSDP1_LOCUS27886</name>
</gene>
<feature type="domain" description="NOA1/YqeH-like C-terminal" evidence="2">
    <location>
        <begin position="587"/>
        <end position="684"/>
    </location>
</feature>
<keyword evidence="1" id="KW-0175">Coiled coil</keyword>
<dbReference type="SUPFAM" id="SSF52540">
    <property type="entry name" value="P-loop containing nucleoside triphosphate hydrolases"/>
    <property type="match status" value="1"/>
</dbReference>
<dbReference type="Pfam" id="PF21516">
    <property type="entry name" value="YqeH-like_C"/>
    <property type="match status" value="1"/>
</dbReference>
<dbReference type="GO" id="GO:0005739">
    <property type="term" value="C:mitochondrion"/>
    <property type="evidence" value="ECO:0007669"/>
    <property type="project" value="TreeGrafter"/>
</dbReference>
<dbReference type="EMBL" id="CAMPGE010028770">
    <property type="protein sequence ID" value="CAI2386276.1"/>
    <property type="molecule type" value="Genomic_DNA"/>
</dbReference>
<dbReference type="Proteomes" id="UP001295684">
    <property type="component" value="Unassembled WGS sequence"/>
</dbReference>
<accession>A0AAD1Y6H8</accession>
<dbReference type="CDD" id="cd01855">
    <property type="entry name" value="YqeH"/>
    <property type="match status" value="1"/>
</dbReference>
<evidence type="ECO:0000313" key="4">
    <source>
        <dbReference type="Proteomes" id="UP001295684"/>
    </source>
</evidence>
<sequence length="736" mass="84707">MFSLLRATKVHSKPKYLKTLFQRTRIAASLRQQHLFPQNISICRYYSTNLKKKIINQRKSEGDDLMRQFLAMKQKNQYYESLNADKGVDKGSQYSETSQDVDVIRGDPNTLNMSNMTEDQRSEIDELLELENEVSDLLKGVKKKEATGQFLCEGCGVGLQHDNKDTLGFVEKTKFYKNVKHNYEREQTLGNKFSQGDKQNIYEEIKENFGDKIPLELKKALEKEIELQQNDVLGSSSVSEVFKGKEVNEGDNQYVQHNLETMLELEDLELPTESDLRNTMNKTKRRPLICNRCNALRFQHKLLTPQKHQKDIKLLSDFVLDFDHKGIMDYIKKHIHYRDIIIKIVDITDFQGTIMPEIFEVARHNKNHLILVVNKVDCLPKHVSFIRTQKWIRSMINPLTEDIKLTVCQTSAKTGYGLSKIAEILDKIKKIYVVDRVYRRKPKIYVMGCTNSGKSSFLNQLISYTTKNKEKRSKGKRGKTLYDREKQFKERGMNKDNRLMQDLLTVSPIPGTTMDFIEVADLKYGLKIYDTPGVPNPGQVISRIEDYQDAIQALNNQKIMSLSYEVKSGYSVWLGALARIDFLSGERKNFTFFVSPHVTIHRTPFDKADSVYESQAGLLLRPTYTSVPEETEFVSHDIDLKLESGSQAGFDIAISGLGWVSLTGKGFIQLRLRIPKEIKFSVRPPLMPFEVNERGLSKYTGNTVNANSKKNIKGRERFLLRKKMEEEAISKIAPAI</sequence>
<reference evidence="3" key="1">
    <citation type="submission" date="2023-07" db="EMBL/GenBank/DDBJ databases">
        <authorList>
            <consortium name="AG Swart"/>
            <person name="Singh M."/>
            <person name="Singh A."/>
            <person name="Seah K."/>
            <person name="Emmerich C."/>
        </authorList>
    </citation>
    <scope>NUCLEOTIDE SEQUENCE</scope>
    <source>
        <strain evidence="3">DP1</strain>
    </source>
</reference>
<comment type="caution">
    <text evidence="3">The sequence shown here is derived from an EMBL/GenBank/DDBJ whole genome shotgun (WGS) entry which is preliminary data.</text>
</comment>
<dbReference type="InterPro" id="IPR048422">
    <property type="entry name" value="NOA1/YqeH-like_C"/>
</dbReference>
<evidence type="ECO:0000259" key="2">
    <source>
        <dbReference type="Pfam" id="PF21516"/>
    </source>
</evidence>
<proteinExistence type="predicted"/>
<dbReference type="AlphaFoldDB" id="A0AAD1Y6H8"/>
<name>A0AAD1Y6H8_EUPCR</name>
<dbReference type="PANTHER" id="PTHR46434">
    <property type="entry name" value="GENETIC INTERACTOR OF PROHIBITINS 3, MITOCHONDRIAL"/>
    <property type="match status" value="1"/>
</dbReference>
<dbReference type="PANTHER" id="PTHR46434:SF1">
    <property type="entry name" value="GENETIC INTERACTOR OF PROHIBITINS 3, MITOCHONDRIAL"/>
    <property type="match status" value="1"/>
</dbReference>
<keyword evidence="4" id="KW-1185">Reference proteome</keyword>